<dbReference type="PANTHER" id="PTHR34477:SF1">
    <property type="entry name" value="UPF0213 PROTEIN YHBQ"/>
    <property type="match status" value="1"/>
</dbReference>
<gene>
    <name evidence="3" type="ORF">A3K49_02085</name>
</gene>
<accession>A0A1F4T4Y8</accession>
<dbReference type="Proteomes" id="UP000178602">
    <property type="component" value="Unassembled WGS sequence"/>
</dbReference>
<evidence type="ECO:0000313" key="3">
    <source>
        <dbReference type="EMBL" id="OGC27784.1"/>
    </source>
</evidence>
<reference evidence="3 4" key="1">
    <citation type="journal article" date="2016" name="Nat. Commun.">
        <title>Thousands of microbial genomes shed light on interconnected biogeochemical processes in an aquifer system.</title>
        <authorList>
            <person name="Anantharaman K."/>
            <person name="Brown C.T."/>
            <person name="Hug L.A."/>
            <person name="Sharon I."/>
            <person name="Castelle C.J."/>
            <person name="Probst A.J."/>
            <person name="Thomas B.C."/>
            <person name="Singh A."/>
            <person name="Wilkins M.J."/>
            <person name="Karaoz U."/>
            <person name="Brodie E.L."/>
            <person name="Williams K.H."/>
            <person name="Hubbard S.S."/>
            <person name="Banfield J.F."/>
        </authorList>
    </citation>
    <scope>NUCLEOTIDE SEQUENCE [LARGE SCALE GENOMIC DNA]</scope>
</reference>
<organism evidence="3 4">
    <name type="scientific">candidate division WOR-1 bacterium RIFOXYC12_FULL_54_18</name>
    <dbReference type="NCBI Taxonomy" id="1802584"/>
    <lineage>
        <taxon>Bacteria</taxon>
        <taxon>Bacillati</taxon>
        <taxon>Saganbacteria</taxon>
    </lineage>
</organism>
<comment type="caution">
    <text evidence="3">The sequence shown here is derived from an EMBL/GenBank/DDBJ whole genome shotgun (WGS) entry which is preliminary data.</text>
</comment>
<dbReference type="PROSITE" id="PS50164">
    <property type="entry name" value="GIY_YIG"/>
    <property type="match status" value="1"/>
</dbReference>
<sequence>MIAAYYVYIIECANRALYTGITNNLERRFKEHQAGRGARYTRANPATRLVYKKKCGSKSRALKREAAIKKLTRANKLALINSAVLHGSHC</sequence>
<dbReference type="InterPro" id="IPR050190">
    <property type="entry name" value="UPF0213_domain"/>
</dbReference>
<evidence type="ECO:0000256" key="1">
    <source>
        <dbReference type="ARBA" id="ARBA00007435"/>
    </source>
</evidence>
<dbReference type="Pfam" id="PF01541">
    <property type="entry name" value="GIY-YIG"/>
    <property type="match status" value="1"/>
</dbReference>
<dbReference type="CDD" id="cd10456">
    <property type="entry name" value="GIY-YIG_UPF0213"/>
    <property type="match status" value="1"/>
</dbReference>
<comment type="similarity">
    <text evidence="1">Belongs to the UPF0213 family.</text>
</comment>
<evidence type="ECO:0000259" key="2">
    <source>
        <dbReference type="PROSITE" id="PS50164"/>
    </source>
</evidence>
<evidence type="ECO:0000313" key="4">
    <source>
        <dbReference type="Proteomes" id="UP000178602"/>
    </source>
</evidence>
<dbReference type="InterPro" id="IPR000305">
    <property type="entry name" value="GIY-YIG_endonuc"/>
</dbReference>
<feature type="domain" description="GIY-YIG" evidence="2">
    <location>
        <begin position="3"/>
        <end position="78"/>
    </location>
</feature>
<dbReference type="Gene3D" id="3.40.1440.10">
    <property type="entry name" value="GIY-YIG endonuclease"/>
    <property type="match status" value="1"/>
</dbReference>
<dbReference type="InterPro" id="IPR035901">
    <property type="entry name" value="GIY-YIG_endonuc_sf"/>
</dbReference>
<proteinExistence type="inferred from homology"/>
<protein>
    <recommendedName>
        <fullName evidence="2">GIY-YIG domain-containing protein</fullName>
    </recommendedName>
</protein>
<dbReference type="PANTHER" id="PTHR34477">
    <property type="entry name" value="UPF0213 PROTEIN YHBQ"/>
    <property type="match status" value="1"/>
</dbReference>
<dbReference type="EMBL" id="MEUG01000001">
    <property type="protein sequence ID" value="OGC27784.1"/>
    <property type="molecule type" value="Genomic_DNA"/>
</dbReference>
<dbReference type="SUPFAM" id="SSF82771">
    <property type="entry name" value="GIY-YIG endonuclease"/>
    <property type="match status" value="1"/>
</dbReference>
<dbReference type="AlphaFoldDB" id="A0A1F4T4Y8"/>
<name>A0A1F4T4Y8_UNCSA</name>